<dbReference type="SUPFAM" id="SSF109854">
    <property type="entry name" value="DinB/YfiT-like putative metalloenzymes"/>
    <property type="match status" value="1"/>
</dbReference>
<evidence type="ECO:0000313" key="3">
    <source>
        <dbReference type="Proteomes" id="UP000199427"/>
    </source>
</evidence>
<evidence type="ECO:0000259" key="1">
    <source>
        <dbReference type="Pfam" id="PF12867"/>
    </source>
</evidence>
<name>A0A1H9ABT9_9BACI</name>
<reference evidence="2 3" key="1">
    <citation type="submission" date="2016-10" db="EMBL/GenBank/DDBJ databases">
        <authorList>
            <person name="de Groot N.N."/>
        </authorList>
    </citation>
    <scope>NUCLEOTIDE SEQUENCE [LARGE SCALE GENOMIC DNA]</scope>
    <source>
        <strain evidence="2 3">DSM 21633</strain>
    </source>
</reference>
<protein>
    <submittedName>
        <fullName evidence="2">Uncharacterized damage-inducible protein DinB (Forms a four-helix bundle)</fullName>
    </submittedName>
</protein>
<sequence length="164" mass="18894">MRSETKNIINAFSDYSSWLNQLQDIDDSLWSKPIATGKWSVSEIVAHIIKWDHHLLSEIIPSVQKGDGMVFPEYDPFNKKASDYAKSGVSQSQLLEEAKNKRNQLINKLNELSRETLYKPLTANGITHCPHTGTPYSLIYIVKEMIDHDHHHQKQIIHFLKQSN</sequence>
<feature type="domain" description="DinB-like" evidence="1">
    <location>
        <begin position="22"/>
        <end position="156"/>
    </location>
</feature>
<dbReference type="InterPro" id="IPR024775">
    <property type="entry name" value="DinB-like"/>
</dbReference>
<dbReference type="AlphaFoldDB" id="A0A1H9ABT9"/>
<dbReference type="Proteomes" id="UP000199427">
    <property type="component" value="Unassembled WGS sequence"/>
</dbReference>
<dbReference type="RefSeq" id="WP_091772385.1">
    <property type="nucleotide sequence ID" value="NZ_CAESCL010000027.1"/>
</dbReference>
<dbReference type="STRING" id="571933.SAMN05216362_102208"/>
<dbReference type="InterPro" id="IPR034660">
    <property type="entry name" value="DinB/YfiT-like"/>
</dbReference>
<dbReference type="Gene3D" id="1.20.120.450">
    <property type="entry name" value="dinb family like domain"/>
    <property type="match status" value="1"/>
</dbReference>
<organism evidence="2 3">
    <name type="scientific">Piscibacillus halophilus</name>
    <dbReference type="NCBI Taxonomy" id="571933"/>
    <lineage>
        <taxon>Bacteria</taxon>
        <taxon>Bacillati</taxon>
        <taxon>Bacillota</taxon>
        <taxon>Bacilli</taxon>
        <taxon>Bacillales</taxon>
        <taxon>Bacillaceae</taxon>
        <taxon>Piscibacillus</taxon>
    </lineage>
</organism>
<gene>
    <name evidence="2" type="ORF">SAMN05216362_102208</name>
</gene>
<proteinExistence type="predicted"/>
<evidence type="ECO:0000313" key="2">
    <source>
        <dbReference type="EMBL" id="SEP73893.1"/>
    </source>
</evidence>
<dbReference type="EMBL" id="FOES01000002">
    <property type="protein sequence ID" value="SEP73893.1"/>
    <property type="molecule type" value="Genomic_DNA"/>
</dbReference>
<keyword evidence="3" id="KW-1185">Reference proteome</keyword>
<dbReference type="Pfam" id="PF12867">
    <property type="entry name" value="DinB_2"/>
    <property type="match status" value="1"/>
</dbReference>
<accession>A0A1H9ABT9</accession>
<dbReference type="OrthoDB" id="2964295at2"/>